<evidence type="ECO:0000313" key="4">
    <source>
        <dbReference type="Proteomes" id="UP001595886"/>
    </source>
</evidence>
<dbReference type="Pfam" id="PF00582">
    <property type="entry name" value="Usp"/>
    <property type="match status" value="1"/>
</dbReference>
<dbReference type="RefSeq" id="WP_380022032.1">
    <property type="nucleotide sequence ID" value="NZ_JBHSHD010000010.1"/>
</dbReference>
<comment type="caution">
    <text evidence="3">The sequence shown here is derived from an EMBL/GenBank/DDBJ whole genome shotgun (WGS) entry which is preliminary data.</text>
</comment>
<dbReference type="Proteomes" id="UP001595886">
    <property type="component" value="Unassembled WGS sequence"/>
</dbReference>
<dbReference type="PRINTS" id="PR01438">
    <property type="entry name" value="UNVRSLSTRESS"/>
</dbReference>
<dbReference type="InterPro" id="IPR006016">
    <property type="entry name" value="UspA"/>
</dbReference>
<reference evidence="4" key="1">
    <citation type="journal article" date="2019" name="Int. J. Syst. Evol. Microbiol.">
        <title>The Global Catalogue of Microorganisms (GCM) 10K type strain sequencing project: providing services to taxonomists for standard genome sequencing and annotation.</title>
        <authorList>
            <consortium name="The Broad Institute Genomics Platform"/>
            <consortium name="The Broad Institute Genome Sequencing Center for Infectious Disease"/>
            <person name="Wu L."/>
            <person name="Ma J."/>
        </authorList>
    </citation>
    <scope>NUCLEOTIDE SEQUENCE [LARGE SCALE GENOMIC DNA]</scope>
    <source>
        <strain evidence="4">CCUG 30340</strain>
    </source>
</reference>
<dbReference type="InterPro" id="IPR006015">
    <property type="entry name" value="Universal_stress_UspA"/>
</dbReference>
<sequence length="265" mass="28794">MLEIAVNVQDPAAWTPGVEYAAGLAAWANASFTGFHVPPAPPLLASLPEDVRAAPVDAACAERRVFREHAKERGIARAAWQVVQGYLPDVLAHACNWLDLFVLERNPQLAWGSAAQIGQLVLASGGACVVAPGEWTRHVRVERVLIGWNGSPEAIRAVRAALPLLHRARHVVVLAGAARNPYMANWDPPFDLSAYLGRHAIDHDVMACREPDAHAGRTLLEQAERLDADLLVMGAYGRSRFSEWMFGGATREVLHNAAFPVLMKG</sequence>
<evidence type="ECO:0000259" key="2">
    <source>
        <dbReference type="Pfam" id="PF00582"/>
    </source>
</evidence>
<dbReference type="EMBL" id="JBHSHD010000010">
    <property type="protein sequence ID" value="MFC4821762.1"/>
    <property type="molecule type" value="Genomic_DNA"/>
</dbReference>
<comment type="similarity">
    <text evidence="1">Belongs to the universal stress protein A family.</text>
</comment>
<name>A0ABV9QXD1_9GAMM</name>
<feature type="domain" description="UspA" evidence="2">
    <location>
        <begin position="142"/>
        <end position="263"/>
    </location>
</feature>
<keyword evidence="4" id="KW-1185">Reference proteome</keyword>
<dbReference type="SUPFAM" id="SSF52402">
    <property type="entry name" value="Adenine nucleotide alpha hydrolases-like"/>
    <property type="match status" value="2"/>
</dbReference>
<accession>A0ABV9QXD1</accession>
<organism evidence="3 4">
    <name type="scientific">Dokdonella ginsengisoli</name>
    <dbReference type="NCBI Taxonomy" id="363846"/>
    <lineage>
        <taxon>Bacteria</taxon>
        <taxon>Pseudomonadati</taxon>
        <taxon>Pseudomonadota</taxon>
        <taxon>Gammaproteobacteria</taxon>
        <taxon>Lysobacterales</taxon>
        <taxon>Rhodanobacteraceae</taxon>
        <taxon>Dokdonella</taxon>
    </lineage>
</organism>
<proteinExistence type="inferred from homology"/>
<evidence type="ECO:0000313" key="3">
    <source>
        <dbReference type="EMBL" id="MFC4821762.1"/>
    </source>
</evidence>
<gene>
    <name evidence="3" type="ORF">ACFO6Q_15650</name>
</gene>
<protein>
    <submittedName>
        <fullName evidence="3">Universal stress protein</fullName>
    </submittedName>
</protein>
<evidence type="ECO:0000256" key="1">
    <source>
        <dbReference type="ARBA" id="ARBA00008791"/>
    </source>
</evidence>
<dbReference type="CDD" id="cd00293">
    <property type="entry name" value="USP-like"/>
    <property type="match status" value="1"/>
</dbReference>
<dbReference type="Gene3D" id="3.40.50.12370">
    <property type="match status" value="1"/>
</dbReference>